<comment type="catalytic activity">
    <reaction evidence="9">
        <text>a 5'-end NAD(+)-phospho-ribonucleoside in mRNA + H2O = a 5'-end phospho-adenosine-phospho-ribonucleoside in mRNA + beta-nicotinamide D-ribonucleotide + 2 H(+)</text>
        <dbReference type="Rhea" id="RHEA:60876"/>
        <dbReference type="Rhea" id="RHEA-COMP:15698"/>
        <dbReference type="Rhea" id="RHEA-COMP:15719"/>
        <dbReference type="ChEBI" id="CHEBI:14649"/>
        <dbReference type="ChEBI" id="CHEBI:15377"/>
        <dbReference type="ChEBI" id="CHEBI:15378"/>
        <dbReference type="ChEBI" id="CHEBI:144029"/>
        <dbReference type="ChEBI" id="CHEBI:144051"/>
    </reaction>
    <physiologicalReaction direction="left-to-right" evidence="9">
        <dbReference type="Rhea" id="RHEA:60877"/>
    </physiologicalReaction>
</comment>
<dbReference type="PANTHER" id="PTHR42904">
    <property type="entry name" value="NUDIX HYDROLASE, NUDC SUBFAMILY"/>
    <property type="match status" value="1"/>
</dbReference>
<gene>
    <name evidence="11" type="primary">nudC</name>
    <name evidence="11" type="ORF">ACFQ44_13100</name>
</gene>
<evidence type="ECO:0000256" key="8">
    <source>
        <dbReference type="ARBA" id="ARBA00023027"/>
    </source>
</evidence>
<reference evidence="12" key="1">
    <citation type="journal article" date="2019" name="Int. J. Syst. Evol. Microbiol.">
        <title>The Global Catalogue of Microorganisms (GCM) 10K type strain sequencing project: providing services to taxonomists for standard genome sequencing and annotation.</title>
        <authorList>
            <consortium name="The Broad Institute Genomics Platform"/>
            <consortium name="The Broad Institute Genome Sequencing Center for Infectious Disease"/>
            <person name="Wu L."/>
            <person name="Ma J."/>
        </authorList>
    </citation>
    <scope>NUCLEOTIDE SEQUENCE [LARGE SCALE GENOMIC DNA]</scope>
    <source>
        <strain evidence="12">CCM 8979</strain>
    </source>
</reference>
<comment type="similarity">
    <text evidence="3">Belongs to the Nudix hydrolase family. NudC subfamily.</text>
</comment>
<comment type="caution">
    <text evidence="11">The sequence shown here is derived from an EMBL/GenBank/DDBJ whole genome shotgun (WGS) entry which is preliminary data.</text>
</comment>
<comment type="cofactor">
    <cofactor evidence="2">
        <name>Zn(2+)</name>
        <dbReference type="ChEBI" id="CHEBI:29105"/>
    </cofactor>
</comment>
<evidence type="ECO:0000256" key="1">
    <source>
        <dbReference type="ARBA" id="ARBA00001946"/>
    </source>
</evidence>
<dbReference type="CDD" id="cd03429">
    <property type="entry name" value="NUDIX_NADH_pyrophosphatase_Nudt13"/>
    <property type="match status" value="1"/>
</dbReference>
<comment type="cofactor">
    <cofactor evidence="1">
        <name>Mg(2+)</name>
        <dbReference type="ChEBI" id="CHEBI:18420"/>
    </cofactor>
</comment>
<evidence type="ECO:0000256" key="4">
    <source>
        <dbReference type="ARBA" id="ARBA00012381"/>
    </source>
</evidence>
<dbReference type="EC" id="3.6.1.22" evidence="4"/>
<dbReference type="InterPro" id="IPR020084">
    <property type="entry name" value="NUDIX_hydrolase_CS"/>
</dbReference>
<evidence type="ECO:0000313" key="11">
    <source>
        <dbReference type="EMBL" id="MFD1456596.1"/>
    </source>
</evidence>
<evidence type="ECO:0000256" key="6">
    <source>
        <dbReference type="ARBA" id="ARBA00022801"/>
    </source>
</evidence>
<keyword evidence="5" id="KW-0479">Metal-binding</keyword>
<dbReference type="InterPro" id="IPR049734">
    <property type="entry name" value="NudC-like_C"/>
</dbReference>
<name>A0ABW4D4X0_9LACO</name>
<evidence type="ECO:0000259" key="10">
    <source>
        <dbReference type="PROSITE" id="PS51462"/>
    </source>
</evidence>
<dbReference type="Pfam" id="PF09297">
    <property type="entry name" value="Zn_ribbon_NUD"/>
    <property type="match status" value="1"/>
</dbReference>
<dbReference type="Pfam" id="PF00293">
    <property type="entry name" value="NUDIX"/>
    <property type="match status" value="1"/>
</dbReference>
<keyword evidence="12" id="KW-1185">Reference proteome</keyword>
<dbReference type="Gene3D" id="3.90.79.10">
    <property type="entry name" value="Nucleoside Triphosphate Pyrophosphohydrolase"/>
    <property type="match status" value="1"/>
</dbReference>
<dbReference type="InterPro" id="IPR015797">
    <property type="entry name" value="NUDIX_hydrolase-like_dom_sf"/>
</dbReference>
<evidence type="ECO:0000256" key="7">
    <source>
        <dbReference type="ARBA" id="ARBA00022842"/>
    </source>
</evidence>
<dbReference type="InterPro" id="IPR050241">
    <property type="entry name" value="NAD-cap_RNA_hydrolase_NudC"/>
</dbReference>
<accession>A0ABW4D4X0</accession>
<evidence type="ECO:0000256" key="5">
    <source>
        <dbReference type="ARBA" id="ARBA00022723"/>
    </source>
</evidence>
<dbReference type="PROSITE" id="PS00893">
    <property type="entry name" value="NUDIX_BOX"/>
    <property type="match status" value="1"/>
</dbReference>
<evidence type="ECO:0000256" key="9">
    <source>
        <dbReference type="ARBA" id="ARBA00023679"/>
    </source>
</evidence>
<dbReference type="InterPro" id="IPR000086">
    <property type="entry name" value="NUDIX_hydrolase_dom"/>
</dbReference>
<dbReference type="PANTHER" id="PTHR42904:SF6">
    <property type="entry name" value="NAD-CAPPED RNA HYDROLASE NUDT12"/>
    <property type="match status" value="1"/>
</dbReference>
<dbReference type="SUPFAM" id="SSF55811">
    <property type="entry name" value="Nudix"/>
    <property type="match status" value="1"/>
</dbReference>
<keyword evidence="7" id="KW-0460">Magnesium</keyword>
<sequence>MLQEVGPKVFKNQYDLRRATQAKDYVFAYTNRKILTYHGTIPRVKDVTADWQMSTDNYTYLFTISDVAFYLLLERLPERVNAKYVDVLTLRELEPKYLAFGSATAAQLGEWYATNQYCGQCGQPMVSMTTERTLVCPNCHHREYPKISPAIIVGVTKGDQILMTKFATGYDRYALISGYAEIGETLEDTVQREVKEEVGLAVHHIQYYGSQPWGFSGSLLVGFFAELDNDIPIKLEHDELSQAKWFQRDSIPRDDTTLSLSWQMIEDFRQR</sequence>
<dbReference type="EMBL" id="JBHTOD010000013">
    <property type="protein sequence ID" value="MFD1456596.1"/>
    <property type="molecule type" value="Genomic_DNA"/>
</dbReference>
<evidence type="ECO:0000256" key="2">
    <source>
        <dbReference type="ARBA" id="ARBA00001947"/>
    </source>
</evidence>
<evidence type="ECO:0000256" key="3">
    <source>
        <dbReference type="ARBA" id="ARBA00009595"/>
    </source>
</evidence>
<protein>
    <recommendedName>
        <fullName evidence="4">NAD(+) diphosphatase</fullName>
        <ecNumber evidence="4">3.6.1.22</ecNumber>
    </recommendedName>
</protein>
<dbReference type="Gene3D" id="3.90.79.20">
    <property type="match status" value="1"/>
</dbReference>
<organism evidence="11 12">
    <name type="scientific">Levilactobacillus lanxiensis</name>
    <dbReference type="NCBI Taxonomy" id="2799568"/>
    <lineage>
        <taxon>Bacteria</taxon>
        <taxon>Bacillati</taxon>
        <taxon>Bacillota</taxon>
        <taxon>Bacilli</taxon>
        <taxon>Lactobacillales</taxon>
        <taxon>Lactobacillaceae</taxon>
        <taxon>Levilactobacillus</taxon>
    </lineage>
</organism>
<dbReference type="NCBIfam" id="NF001299">
    <property type="entry name" value="PRK00241.1"/>
    <property type="match status" value="1"/>
</dbReference>
<dbReference type="Proteomes" id="UP001597189">
    <property type="component" value="Unassembled WGS sequence"/>
</dbReference>
<proteinExistence type="inferred from homology"/>
<evidence type="ECO:0000313" key="12">
    <source>
        <dbReference type="Proteomes" id="UP001597189"/>
    </source>
</evidence>
<keyword evidence="8" id="KW-0520">NAD</keyword>
<dbReference type="RefSeq" id="WP_203647011.1">
    <property type="nucleotide sequence ID" value="NZ_BOLN01000013.1"/>
</dbReference>
<dbReference type="GO" id="GO:0016787">
    <property type="term" value="F:hydrolase activity"/>
    <property type="evidence" value="ECO:0007669"/>
    <property type="project" value="UniProtKB-KW"/>
</dbReference>
<keyword evidence="6 11" id="KW-0378">Hydrolase</keyword>
<dbReference type="InterPro" id="IPR015376">
    <property type="entry name" value="Znr_NADH_PPase"/>
</dbReference>
<dbReference type="PROSITE" id="PS51462">
    <property type="entry name" value="NUDIX"/>
    <property type="match status" value="1"/>
</dbReference>
<feature type="domain" description="Nudix hydrolase" evidence="10">
    <location>
        <begin position="145"/>
        <end position="270"/>
    </location>
</feature>